<evidence type="ECO:0000313" key="1">
    <source>
        <dbReference type="EMBL" id="MBR0576148.1"/>
    </source>
</evidence>
<reference evidence="1" key="1">
    <citation type="submission" date="2021-04" db="EMBL/GenBank/DDBJ databases">
        <title>Proteiniclasticum sedimins sp. nov., an obligate anaerobic bacterium isolated from anaerobic sludge.</title>
        <authorList>
            <person name="Liu J."/>
        </authorList>
    </citation>
    <scope>NUCLEOTIDE SEQUENCE</scope>
    <source>
        <strain evidence="1">BAD-10</strain>
    </source>
</reference>
<gene>
    <name evidence="1" type="ORF">KCG48_07310</name>
</gene>
<comment type="caution">
    <text evidence="1">The sequence shown here is derived from an EMBL/GenBank/DDBJ whole genome shotgun (WGS) entry which is preliminary data.</text>
</comment>
<proteinExistence type="predicted"/>
<organism evidence="1 2">
    <name type="scientific">Proteiniclasticum sediminis</name>
    <dbReference type="NCBI Taxonomy" id="2804028"/>
    <lineage>
        <taxon>Bacteria</taxon>
        <taxon>Bacillati</taxon>
        <taxon>Bacillota</taxon>
        <taxon>Clostridia</taxon>
        <taxon>Eubacteriales</taxon>
        <taxon>Clostridiaceae</taxon>
        <taxon>Proteiniclasticum</taxon>
    </lineage>
</organism>
<keyword evidence="2" id="KW-1185">Reference proteome</keyword>
<protein>
    <submittedName>
        <fullName evidence="1">Uncharacterized protein</fullName>
    </submittedName>
</protein>
<accession>A0A941HR27</accession>
<dbReference type="AlphaFoldDB" id="A0A941HR27"/>
<dbReference type="EMBL" id="JAGSCS010000008">
    <property type="protein sequence ID" value="MBR0576148.1"/>
    <property type="molecule type" value="Genomic_DNA"/>
</dbReference>
<name>A0A941HR27_9CLOT</name>
<sequence length="296" mass="33960">MKQKFIMALAGLLLVSFCMNAYLLVAMNRVEKITTTNSNRLQYLEDNLEKAVYEVVSKENFPHENSMVEDLSWGLSDILDAQKKTSQLNLQFKLKNIDTSSNVFVSVETVEGLEELVEVQLLNETTYAFEKIISVLEPLRIDLVVEKYGEKRIENLVDETMLYRKFTGDSTMNLLDFSYKYNETTHELNTSFSSQVIFSALMDLSVVKADIVIEKDGLVLSRLPMEKTKSAAPENQIYEGKVTNFKVLTQDPEIVDFTILIEDSKGFVYRYNFAKFRFISGEAVMQTNYLPELSMK</sequence>
<evidence type="ECO:0000313" key="2">
    <source>
        <dbReference type="Proteomes" id="UP000675379"/>
    </source>
</evidence>
<dbReference type="Proteomes" id="UP000675379">
    <property type="component" value="Unassembled WGS sequence"/>
</dbReference>